<accession>A0A1F6LSG7</accession>
<dbReference type="GO" id="GO:0006351">
    <property type="term" value="P:DNA-templated transcription"/>
    <property type="evidence" value="ECO:0007669"/>
    <property type="project" value="InterPro"/>
</dbReference>
<dbReference type="EMBL" id="MFPV01000011">
    <property type="protein sequence ID" value="OGH62321.1"/>
    <property type="molecule type" value="Genomic_DNA"/>
</dbReference>
<reference evidence="2 3" key="1">
    <citation type="journal article" date="2016" name="Nat. Commun.">
        <title>Thousands of microbial genomes shed light on interconnected biogeochemical processes in an aquifer system.</title>
        <authorList>
            <person name="Anantharaman K."/>
            <person name="Brown C.T."/>
            <person name="Hug L.A."/>
            <person name="Sharon I."/>
            <person name="Castelle C.J."/>
            <person name="Probst A.J."/>
            <person name="Thomas B.C."/>
            <person name="Singh A."/>
            <person name="Wilkins M.J."/>
            <person name="Karaoz U."/>
            <person name="Brodie E.L."/>
            <person name="Williams K.H."/>
            <person name="Hubbard S.S."/>
            <person name="Banfield J.F."/>
        </authorList>
    </citation>
    <scope>NUCLEOTIDE SEQUENCE [LARGE SCALE GENOMIC DNA]</scope>
</reference>
<organism evidence="2 3">
    <name type="scientific">Candidatus Magasanikbacteria bacterium RIFCSPHIGHO2_01_FULL_50_8</name>
    <dbReference type="NCBI Taxonomy" id="1798674"/>
    <lineage>
        <taxon>Bacteria</taxon>
        <taxon>Candidatus Magasanikiibacteriota</taxon>
    </lineage>
</organism>
<dbReference type="Pfam" id="PF03118">
    <property type="entry name" value="RNA_pol_A_CTD"/>
    <property type="match status" value="1"/>
</dbReference>
<dbReference type="AlphaFoldDB" id="A0A1F6LSG7"/>
<dbReference type="Proteomes" id="UP000176329">
    <property type="component" value="Unassembled WGS sequence"/>
</dbReference>
<dbReference type="GO" id="GO:0003677">
    <property type="term" value="F:DNA binding"/>
    <property type="evidence" value="ECO:0007669"/>
    <property type="project" value="InterPro"/>
</dbReference>
<proteinExistence type="predicted"/>
<evidence type="ECO:0000313" key="2">
    <source>
        <dbReference type="EMBL" id="OGH62321.1"/>
    </source>
</evidence>
<name>A0A1F6LSG7_9BACT</name>
<dbReference type="SUPFAM" id="SSF47789">
    <property type="entry name" value="C-terminal domain of RNA polymerase alpha subunit"/>
    <property type="match status" value="1"/>
</dbReference>
<protein>
    <recommendedName>
        <fullName evidence="1">RNA polymerase alpha subunit C-terminal domain-containing protein</fullName>
    </recommendedName>
</protein>
<gene>
    <name evidence="2" type="ORF">A2848_03525</name>
</gene>
<dbReference type="Gene3D" id="1.10.150.20">
    <property type="entry name" value="5' to 3' exonuclease, C-terminal subdomain"/>
    <property type="match status" value="1"/>
</dbReference>
<sequence>MGSMTNQFMSDLRQAYGVHASDLNPFLWEHVRKAAPVLVRFSDKSSESVRRSMHEECQSFEQMDELLKSGSLIQVLLVVEAHGFAPQDLFLPNLEGELHSAACERIRKLHRKYGRAALLNRLKGGCPKCGFVHGDKFPKAKFCVECGEALKGWSVAPAADETAQMHHILNRTIDSLELSVRTANAIKNAVGGLESTTKYVGELVVIHEEELLKMWNFGPKSHKDLNDALDQLGLRLGMTAEDLKGWQKPDE</sequence>
<dbReference type="GO" id="GO:0003899">
    <property type="term" value="F:DNA-directed RNA polymerase activity"/>
    <property type="evidence" value="ECO:0007669"/>
    <property type="project" value="InterPro"/>
</dbReference>
<dbReference type="InterPro" id="IPR011260">
    <property type="entry name" value="RNAP_asu_C"/>
</dbReference>
<evidence type="ECO:0000259" key="1">
    <source>
        <dbReference type="Pfam" id="PF03118"/>
    </source>
</evidence>
<evidence type="ECO:0000313" key="3">
    <source>
        <dbReference type="Proteomes" id="UP000176329"/>
    </source>
</evidence>
<comment type="caution">
    <text evidence="2">The sequence shown here is derived from an EMBL/GenBank/DDBJ whole genome shotgun (WGS) entry which is preliminary data.</text>
</comment>
<feature type="domain" description="RNA polymerase alpha subunit C-terminal" evidence="1">
    <location>
        <begin position="162"/>
        <end position="230"/>
    </location>
</feature>